<proteinExistence type="predicted"/>
<evidence type="ECO:0000313" key="2">
    <source>
        <dbReference type="Proteomes" id="UP000649232"/>
    </source>
</evidence>
<comment type="caution">
    <text evidence="1">The sequence shown here is derived from an EMBL/GenBank/DDBJ whole genome shotgun (WGS) entry which is preliminary data.</text>
</comment>
<dbReference type="EMBL" id="JAEILT010000009">
    <property type="protein sequence ID" value="MBJ2136314.1"/>
    <property type="molecule type" value="Genomic_DNA"/>
</dbReference>
<name>A0ABS0WCV8_9ALTE</name>
<reference evidence="1 2" key="1">
    <citation type="submission" date="2020-12" db="EMBL/GenBank/DDBJ databases">
        <title>Draft genome sequences of nine environmental bacterial isolates colonizing plastic.</title>
        <authorList>
            <person name="Borre I."/>
            <person name="Sonnenschein E.C."/>
        </authorList>
    </citation>
    <scope>NUCLEOTIDE SEQUENCE [LARGE SCALE GENOMIC DNA]</scope>
    <source>
        <strain evidence="1 2">IB30</strain>
    </source>
</reference>
<organism evidence="1 2">
    <name type="scientific">Paraglaciecola chathamensis</name>
    <dbReference type="NCBI Taxonomy" id="368405"/>
    <lineage>
        <taxon>Bacteria</taxon>
        <taxon>Pseudomonadati</taxon>
        <taxon>Pseudomonadota</taxon>
        <taxon>Gammaproteobacteria</taxon>
        <taxon>Alteromonadales</taxon>
        <taxon>Alteromonadaceae</taxon>
        <taxon>Paraglaciecola</taxon>
    </lineage>
</organism>
<protein>
    <submittedName>
        <fullName evidence="1">Uncharacterized protein</fullName>
    </submittedName>
</protein>
<accession>A0ABS0WCV8</accession>
<sequence>MSIQEITAYKLFCGISGGSGFISLKSSNQEFNLELPYGIFTAYCQILQNERPVYFDTDKKALQTGAEPVGIPER</sequence>
<dbReference type="RefSeq" id="WP_198824246.1">
    <property type="nucleotide sequence ID" value="NZ_JAEILT010000009.1"/>
</dbReference>
<dbReference type="Proteomes" id="UP000649232">
    <property type="component" value="Unassembled WGS sequence"/>
</dbReference>
<evidence type="ECO:0000313" key="1">
    <source>
        <dbReference type="EMBL" id="MBJ2136314.1"/>
    </source>
</evidence>
<gene>
    <name evidence="1" type="ORF">JEU11_07625</name>
</gene>